<gene>
    <name evidence="2" type="ORF">DB30_01748</name>
</gene>
<organism evidence="2 3">
    <name type="scientific">Enhygromyxa salina</name>
    <dbReference type="NCBI Taxonomy" id="215803"/>
    <lineage>
        <taxon>Bacteria</taxon>
        <taxon>Pseudomonadati</taxon>
        <taxon>Myxococcota</taxon>
        <taxon>Polyangia</taxon>
        <taxon>Nannocystales</taxon>
        <taxon>Nannocystaceae</taxon>
        <taxon>Enhygromyxa</taxon>
    </lineage>
</organism>
<feature type="compositionally biased region" description="Low complexity" evidence="1">
    <location>
        <begin position="27"/>
        <end position="37"/>
    </location>
</feature>
<name>A0A0C2CWP3_9BACT</name>
<sequence length="224" mass="23405">MRRLGLFLCVLPLACGARPDHQPEPPAKSAPTPASKPADVDDKAVNDEAADTSAPDCISASNLPPGSVPKSVAQWATLDLDLLAAALPVDPRDPGLAHTETSQWTRGQAGHPSPLVMRAIEPPGTDSRIVTITDLQDVCHCREGMGRRRHDAAIATGDTSETIDGHLVAVKTTEGVVDLRVWIADRCELLIRATTRGGADALLGATDMAALKSTCAARDAKGSG</sequence>
<proteinExistence type="predicted"/>
<evidence type="ECO:0000313" key="2">
    <source>
        <dbReference type="EMBL" id="KIG12272.1"/>
    </source>
</evidence>
<dbReference type="Proteomes" id="UP000031599">
    <property type="component" value="Unassembled WGS sequence"/>
</dbReference>
<evidence type="ECO:0000313" key="3">
    <source>
        <dbReference type="Proteomes" id="UP000031599"/>
    </source>
</evidence>
<reference evidence="2 3" key="1">
    <citation type="submission" date="2014-12" db="EMBL/GenBank/DDBJ databases">
        <title>Genome assembly of Enhygromyxa salina DSM 15201.</title>
        <authorList>
            <person name="Sharma G."/>
            <person name="Subramanian S."/>
        </authorList>
    </citation>
    <scope>NUCLEOTIDE SEQUENCE [LARGE SCALE GENOMIC DNA]</scope>
    <source>
        <strain evidence="2 3">DSM 15201</strain>
    </source>
</reference>
<dbReference type="AlphaFoldDB" id="A0A0C2CWP3"/>
<protein>
    <submittedName>
        <fullName evidence="2">Uncharacterized protein</fullName>
    </submittedName>
</protein>
<evidence type="ECO:0000256" key="1">
    <source>
        <dbReference type="SAM" id="MobiDB-lite"/>
    </source>
</evidence>
<accession>A0A0C2CWP3</accession>
<feature type="region of interest" description="Disordered" evidence="1">
    <location>
        <begin position="18"/>
        <end position="68"/>
    </location>
</feature>
<comment type="caution">
    <text evidence="2">The sequence shown here is derived from an EMBL/GenBank/DDBJ whole genome shotgun (WGS) entry which is preliminary data.</text>
</comment>
<dbReference type="EMBL" id="JMCC02000140">
    <property type="protein sequence ID" value="KIG12272.1"/>
    <property type="molecule type" value="Genomic_DNA"/>
</dbReference>
<dbReference type="RefSeq" id="WP_052558056.1">
    <property type="nucleotide sequence ID" value="NZ_JMCC02000140.1"/>
</dbReference>